<dbReference type="Proteomes" id="UP000277582">
    <property type="component" value="Unassembled WGS sequence"/>
</dbReference>
<accession>A0A3R9PBH9</accession>
<dbReference type="RefSeq" id="WP_125672946.1">
    <property type="nucleotide sequence ID" value="NZ_RCOS01000174.1"/>
</dbReference>
<organism evidence="1 3">
    <name type="scientific">Candidatus Methanodesulfokora washburnensis</name>
    <dbReference type="NCBI Taxonomy" id="2478471"/>
    <lineage>
        <taxon>Archaea</taxon>
        <taxon>Thermoproteota</taxon>
        <taxon>Candidatus Korarchaeia</taxon>
        <taxon>Candidatus Korarchaeia incertae sedis</taxon>
        <taxon>Candidatus Methanodesulfokora</taxon>
    </lineage>
</organism>
<comment type="caution">
    <text evidence="1">The sequence shown here is derived from an EMBL/GenBank/DDBJ whole genome shotgun (WGS) entry which is preliminary data.</text>
</comment>
<sequence length="136" mass="16207">MRRRMPVVLWAPGHEILPAEGKELRRILGNFMLLEYRNPTETGKELLDIIREVRPDIVIVRAPIPVIASLLELGREYGFELWEEEMESVGRSSHPRYDEECEMLVPLEDGQHEVMRFRRFNRIREIRLVKEPVMER</sequence>
<evidence type="ECO:0000313" key="4">
    <source>
        <dbReference type="Proteomes" id="UP000316217"/>
    </source>
</evidence>
<gene>
    <name evidence="1" type="ORF">D6D85_15925</name>
    <name evidence="2" type="ORF">EF810_03890</name>
</gene>
<dbReference type="EMBL" id="RXII01000061">
    <property type="protein sequence ID" value="RZN61967.1"/>
    <property type="molecule type" value="Genomic_DNA"/>
</dbReference>
<name>A0A3R9PBH9_9CREN</name>
<evidence type="ECO:0000313" key="3">
    <source>
        <dbReference type="Proteomes" id="UP000277582"/>
    </source>
</evidence>
<keyword evidence="3" id="KW-1185">Reference proteome</keyword>
<dbReference type="EMBL" id="RCOS01000174">
    <property type="protein sequence ID" value="RSN71491.1"/>
    <property type="molecule type" value="Genomic_DNA"/>
</dbReference>
<evidence type="ECO:0000313" key="2">
    <source>
        <dbReference type="EMBL" id="RZN61967.1"/>
    </source>
</evidence>
<proteinExistence type="predicted"/>
<reference evidence="2 4" key="2">
    <citation type="journal article" date="2019" name="Nat. Microbiol.">
        <title>Wide diversity of methane and short-chain alkane metabolisms in uncultured archaea.</title>
        <authorList>
            <person name="Borrel G."/>
            <person name="Adam P.S."/>
            <person name="McKay L.J."/>
            <person name="Chen L.X."/>
            <person name="Sierra-Garcia I.N."/>
            <person name="Sieber C.M."/>
            <person name="Letourneur Q."/>
            <person name="Ghozlane A."/>
            <person name="Andersen G.L."/>
            <person name="Li W.J."/>
            <person name="Hallam S.J."/>
            <person name="Muyzer G."/>
            <person name="de Oliveira V.M."/>
            <person name="Inskeep W.P."/>
            <person name="Banfield J.F."/>
            <person name="Gribaldo S."/>
        </authorList>
    </citation>
    <scope>NUCLEOTIDE SEQUENCE [LARGE SCALE GENOMIC DNA]</scope>
    <source>
        <strain evidence="2">NM4</strain>
    </source>
</reference>
<evidence type="ECO:0000313" key="1">
    <source>
        <dbReference type="EMBL" id="RSN71491.1"/>
    </source>
</evidence>
<dbReference type="AlphaFoldDB" id="A0A3R9PBH9"/>
<reference evidence="1 3" key="1">
    <citation type="submission" date="2018-10" db="EMBL/GenBank/DDBJ databases">
        <title>Co-occurring genomic capacity for anaerobic methane metabolism and dissimilatory sulfite reduction discovered in the Korarchaeota.</title>
        <authorList>
            <person name="Mckay L.J."/>
            <person name="Dlakic M."/>
            <person name="Fields M.W."/>
            <person name="Delmont T.O."/>
            <person name="Eren A.M."/>
            <person name="Jay Z.J."/>
            <person name="Klingelsmith K.B."/>
            <person name="Rusch D.B."/>
            <person name="Inskeep W.P."/>
        </authorList>
    </citation>
    <scope>NUCLEOTIDE SEQUENCE [LARGE SCALE GENOMIC DNA]</scope>
    <source>
        <strain evidence="1 3">MDKW</strain>
    </source>
</reference>
<protein>
    <submittedName>
        <fullName evidence="1">Uncharacterized protein</fullName>
    </submittedName>
</protein>
<dbReference type="Proteomes" id="UP000316217">
    <property type="component" value="Unassembled WGS sequence"/>
</dbReference>